<comment type="caution">
    <text evidence="1">The sequence shown here is derived from an EMBL/GenBank/DDBJ whole genome shotgun (WGS) entry which is preliminary data.</text>
</comment>
<proteinExistence type="predicted"/>
<organism evidence="1 2">
    <name type="scientific">Vararia minispora EC-137</name>
    <dbReference type="NCBI Taxonomy" id="1314806"/>
    <lineage>
        <taxon>Eukaryota</taxon>
        <taxon>Fungi</taxon>
        <taxon>Dikarya</taxon>
        <taxon>Basidiomycota</taxon>
        <taxon>Agaricomycotina</taxon>
        <taxon>Agaricomycetes</taxon>
        <taxon>Russulales</taxon>
        <taxon>Lachnocladiaceae</taxon>
        <taxon>Vararia</taxon>
    </lineage>
</organism>
<name>A0ACB8QBQ7_9AGAM</name>
<keyword evidence="2" id="KW-1185">Reference proteome</keyword>
<dbReference type="EMBL" id="MU273704">
    <property type="protein sequence ID" value="KAI0029030.1"/>
    <property type="molecule type" value="Genomic_DNA"/>
</dbReference>
<reference evidence="1" key="1">
    <citation type="submission" date="2021-02" db="EMBL/GenBank/DDBJ databases">
        <authorList>
            <consortium name="DOE Joint Genome Institute"/>
            <person name="Ahrendt S."/>
            <person name="Looney B.P."/>
            <person name="Miyauchi S."/>
            <person name="Morin E."/>
            <person name="Drula E."/>
            <person name="Courty P.E."/>
            <person name="Chicoki N."/>
            <person name="Fauchery L."/>
            <person name="Kohler A."/>
            <person name="Kuo A."/>
            <person name="Labutti K."/>
            <person name="Pangilinan J."/>
            <person name="Lipzen A."/>
            <person name="Riley R."/>
            <person name="Andreopoulos W."/>
            <person name="He G."/>
            <person name="Johnson J."/>
            <person name="Barry K.W."/>
            <person name="Grigoriev I.V."/>
            <person name="Nagy L."/>
            <person name="Hibbett D."/>
            <person name="Henrissat B."/>
            <person name="Matheny P.B."/>
            <person name="Labbe J."/>
            <person name="Martin F."/>
        </authorList>
    </citation>
    <scope>NUCLEOTIDE SEQUENCE</scope>
    <source>
        <strain evidence="1">EC-137</strain>
    </source>
</reference>
<sequence length="267" mass="30576">MPFEQVMERLVQAEGSRREVFEPHQLVGGGLAGPARTANMAIDEGILRECLQHVLALSHAWEPVAWRRQFRAEIDAWVHDYAFNAYVVLTRHATPDRRGRIPFSPGEREARFYACRQAMAGLSEERDLIVLQGAHAYRAAVGAGHTVLDGQDVNEDAFRHMFGWWTATERLQFRTVQELRPFRQQLRRRRAAARHGIDLTPNDPVSRYLRFMYPPPETPEEAIVAAHFEDSWERDWYSSDFEREYDVPDDSSEGGTSSEQSSDACAS</sequence>
<protein>
    <submittedName>
        <fullName evidence="1">Uncharacterized protein</fullName>
    </submittedName>
</protein>
<dbReference type="Proteomes" id="UP000814128">
    <property type="component" value="Unassembled WGS sequence"/>
</dbReference>
<reference evidence="1" key="2">
    <citation type="journal article" date="2022" name="New Phytol.">
        <title>Evolutionary transition to the ectomycorrhizal habit in the genomes of a hyperdiverse lineage of mushroom-forming fungi.</title>
        <authorList>
            <person name="Looney B."/>
            <person name="Miyauchi S."/>
            <person name="Morin E."/>
            <person name="Drula E."/>
            <person name="Courty P.E."/>
            <person name="Kohler A."/>
            <person name="Kuo A."/>
            <person name="LaButti K."/>
            <person name="Pangilinan J."/>
            <person name="Lipzen A."/>
            <person name="Riley R."/>
            <person name="Andreopoulos W."/>
            <person name="He G."/>
            <person name="Johnson J."/>
            <person name="Nolan M."/>
            <person name="Tritt A."/>
            <person name="Barry K.W."/>
            <person name="Grigoriev I.V."/>
            <person name="Nagy L.G."/>
            <person name="Hibbett D."/>
            <person name="Henrissat B."/>
            <person name="Matheny P.B."/>
            <person name="Labbe J."/>
            <person name="Martin F.M."/>
        </authorList>
    </citation>
    <scope>NUCLEOTIDE SEQUENCE</scope>
    <source>
        <strain evidence="1">EC-137</strain>
    </source>
</reference>
<evidence type="ECO:0000313" key="2">
    <source>
        <dbReference type="Proteomes" id="UP000814128"/>
    </source>
</evidence>
<evidence type="ECO:0000313" key="1">
    <source>
        <dbReference type="EMBL" id="KAI0029030.1"/>
    </source>
</evidence>
<accession>A0ACB8QBQ7</accession>
<gene>
    <name evidence="1" type="ORF">K488DRAFT_89152</name>
</gene>